<feature type="transmembrane region" description="Helical" evidence="10">
    <location>
        <begin position="311"/>
        <end position="329"/>
    </location>
</feature>
<dbReference type="KEGG" id="zmk:HG535_0D00490"/>
<evidence type="ECO:0000256" key="8">
    <source>
        <dbReference type="ARBA" id="ARBA00022989"/>
    </source>
</evidence>
<dbReference type="PANTHER" id="PTHR22760">
    <property type="entry name" value="GLYCOSYLTRANSFERASE"/>
    <property type="match status" value="1"/>
</dbReference>
<sequence>MTITKEREGPKEQLTYTMKSCKLITGTLIILLAFSRVFLQPIFSIISDCDETFNYWEPLNLLVRGFGKQTWEYSPEYSIRSWAFLLPFASLLYPLNKALAFNAEWNFYIVRGLLGFGSFILEISLHREISRTLSISIANYWLLFQIFNPGWFHASVELLPSAIAMLLCLGSSKHALNYLSTDSTSSFLASITFNLIGGVLGWPFVLVLSLPICLHYLFHHKLIVTVRTVFDSLVIVSLVVAATFTLDSLFYGKFTPVSWNIFWYNVINADASSGPNIFGVESWTYYVFNLFLNFPLPVLILSIIGISRKRLWPLWLSLITWLLIFTSQPHKEERFLYPIYSLLSLAAAVGFSTLLKSVNRCKLTRSVIKLCIIAFVIIQATSRIMAILDNYSAPLDVYSTLYDLNNESDDIVNVCTGREWYHFPNSFFLPDNYRLRFVSSGFDGLLPGDFSEEGNIFSKIRKIPKGMNKKNIFDEGKLWPISKCDYFVDITSDVNERKDAFDPNSMPQGWIAHSCAKFVDVENSKILGRSFYFPTSIAELLSSNYAEYWSKIYGTEKVDYCLFEQVKNV</sequence>
<protein>
    <recommendedName>
        <fullName evidence="10">Mannosyltransferase</fullName>
        <ecNumber evidence="10">2.4.1.-</ecNumber>
    </recommendedName>
</protein>
<dbReference type="GO" id="GO:0000026">
    <property type="term" value="F:alpha-1,2-mannosyltransferase activity"/>
    <property type="evidence" value="ECO:0007669"/>
    <property type="project" value="TreeGrafter"/>
</dbReference>
<keyword evidence="4 10" id="KW-0328">Glycosyltransferase</keyword>
<gene>
    <name evidence="11" type="ORF">HG535_0D00490</name>
</gene>
<comment type="pathway">
    <text evidence="2">Protein modification; protein glycosylation.</text>
</comment>
<feature type="transmembrane region" description="Helical" evidence="10">
    <location>
        <begin position="21"/>
        <end position="46"/>
    </location>
</feature>
<accession>A0A7H9B3L1</accession>
<feature type="transmembrane region" description="Helical" evidence="10">
    <location>
        <begin position="283"/>
        <end position="304"/>
    </location>
</feature>
<dbReference type="GO" id="GO:0005789">
    <property type="term" value="C:endoplasmic reticulum membrane"/>
    <property type="evidence" value="ECO:0007669"/>
    <property type="project" value="UniProtKB-SubCell"/>
</dbReference>
<comment type="subcellular location">
    <subcellularLocation>
        <location evidence="1 10">Endoplasmic reticulum membrane</location>
        <topology evidence="1 10">Multi-pass membrane protein</topology>
    </subcellularLocation>
</comment>
<comment type="similarity">
    <text evidence="3 10">Belongs to the glycosyltransferase 22 family.</text>
</comment>
<evidence type="ECO:0000256" key="10">
    <source>
        <dbReference type="RuleBase" id="RU363075"/>
    </source>
</evidence>
<feature type="transmembrane region" description="Helical" evidence="10">
    <location>
        <begin position="187"/>
        <end position="217"/>
    </location>
</feature>
<dbReference type="UniPathway" id="UPA00378"/>
<keyword evidence="9 10" id="KW-0472">Membrane</keyword>
<keyword evidence="6 10" id="KW-0812">Transmembrane</keyword>
<dbReference type="GeneID" id="59236066"/>
<name>A0A7H9B3L1_ZYGMR</name>
<dbReference type="AlphaFoldDB" id="A0A7H9B3L1"/>
<keyword evidence="5" id="KW-0808">Transferase</keyword>
<evidence type="ECO:0000313" key="12">
    <source>
        <dbReference type="Proteomes" id="UP000509704"/>
    </source>
</evidence>
<dbReference type="EC" id="2.4.1.-" evidence="10"/>
<dbReference type="OrthoDB" id="497541at2759"/>
<feature type="transmembrane region" description="Helical" evidence="10">
    <location>
        <begin position="229"/>
        <end position="251"/>
    </location>
</feature>
<dbReference type="PANTHER" id="PTHR22760:SF2">
    <property type="entry name" value="ALPHA-1,2-MANNOSYLTRANSFERASE ALG9"/>
    <property type="match status" value="1"/>
</dbReference>
<dbReference type="Pfam" id="PF03901">
    <property type="entry name" value="Glyco_transf_22"/>
    <property type="match status" value="1"/>
</dbReference>
<feature type="transmembrane region" description="Helical" evidence="10">
    <location>
        <begin position="335"/>
        <end position="355"/>
    </location>
</feature>
<keyword evidence="12" id="KW-1185">Reference proteome</keyword>
<dbReference type="EMBL" id="CP058607">
    <property type="protein sequence ID" value="QLG72342.1"/>
    <property type="molecule type" value="Genomic_DNA"/>
</dbReference>
<evidence type="ECO:0000256" key="3">
    <source>
        <dbReference type="ARBA" id="ARBA00007063"/>
    </source>
</evidence>
<keyword evidence="7 10" id="KW-0256">Endoplasmic reticulum</keyword>
<reference evidence="11 12" key="1">
    <citation type="submission" date="2020-07" db="EMBL/GenBank/DDBJ databases">
        <title>The yeast mating-type switching endonuclease HO is a domesticated member of an unorthodox homing genetic element family.</title>
        <authorList>
            <person name="Coughlan A.Y."/>
            <person name="Lombardi L."/>
            <person name="Braun-Galleani S."/>
            <person name="Martos A.R."/>
            <person name="Galeote V."/>
            <person name="Bigey F."/>
            <person name="Dequin S."/>
            <person name="Byrne K.P."/>
            <person name="Wolfe K.H."/>
        </authorList>
    </citation>
    <scope>NUCLEOTIDE SEQUENCE [LARGE SCALE GENOMIC DNA]</scope>
    <source>
        <strain evidence="11 12">NRRL Y-6702</strain>
    </source>
</reference>
<feature type="transmembrane region" description="Helical" evidence="10">
    <location>
        <begin position="105"/>
        <end position="125"/>
    </location>
</feature>
<keyword evidence="8 10" id="KW-1133">Transmembrane helix</keyword>
<evidence type="ECO:0000256" key="7">
    <source>
        <dbReference type="ARBA" id="ARBA00022824"/>
    </source>
</evidence>
<dbReference type="InterPro" id="IPR005599">
    <property type="entry name" value="GPI_mannosylTrfase"/>
</dbReference>
<feature type="transmembrane region" description="Helical" evidence="10">
    <location>
        <begin position="367"/>
        <end position="388"/>
    </location>
</feature>
<dbReference type="Proteomes" id="UP000509704">
    <property type="component" value="Chromosome 4"/>
</dbReference>
<evidence type="ECO:0000313" key="11">
    <source>
        <dbReference type="EMBL" id="QLG72342.1"/>
    </source>
</evidence>
<evidence type="ECO:0000256" key="6">
    <source>
        <dbReference type="ARBA" id="ARBA00022692"/>
    </source>
</evidence>
<evidence type="ECO:0000256" key="1">
    <source>
        <dbReference type="ARBA" id="ARBA00004477"/>
    </source>
</evidence>
<evidence type="ECO:0000256" key="9">
    <source>
        <dbReference type="ARBA" id="ARBA00023136"/>
    </source>
</evidence>
<evidence type="ECO:0000256" key="2">
    <source>
        <dbReference type="ARBA" id="ARBA00004922"/>
    </source>
</evidence>
<organism evidence="11 12">
    <name type="scientific">Zygotorulaspora mrakii</name>
    <name type="common">Zygosaccharomyces mrakii</name>
    <dbReference type="NCBI Taxonomy" id="42260"/>
    <lineage>
        <taxon>Eukaryota</taxon>
        <taxon>Fungi</taxon>
        <taxon>Dikarya</taxon>
        <taxon>Ascomycota</taxon>
        <taxon>Saccharomycotina</taxon>
        <taxon>Saccharomycetes</taxon>
        <taxon>Saccharomycetales</taxon>
        <taxon>Saccharomycetaceae</taxon>
        <taxon>Zygotorulaspora</taxon>
    </lineage>
</organism>
<evidence type="ECO:0000256" key="4">
    <source>
        <dbReference type="ARBA" id="ARBA00022676"/>
    </source>
</evidence>
<evidence type="ECO:0000256" key="5">
    <source>
        <dbReference type="ARBA" id="ARBA00022679"/>
    </source>
</evidence>
<dbReference type="GO" id="GO:0006487">
    <property type="term" value="P:protein N-linked glycosylation"/>
    <property type="evidence" value="ECO:0007669"/>
    <property type="project" value="TreeGrafter"/>
</dbReference>
<proteinExistence type="inferred from homology"/>
<dbReference type="RefSeq" id="XP_037144070.1">
    <property type="nucleotide sequence ID" value="XM_037288175.1"/>
</dbReference>